<evidence type="ECO:0000313" key="2">
    <source>
        <dbReference type="Proteomes" id="UP000031838"/>
    </source>
</evidence>
<dbReference type="HOGENOM" id="CLU_1553977_0_0_4"/>
<keyword evidence="2" id="KW-1185">Reference proteome</keyword>
<dbReference type="EMBL" id="CP002580">
    <property type="protein sequence ID" value="AJK45622.1"/>
    <property type="molecule type" value="Genomic_DNA"/>
</dbReference>
<accession>A0A0B6RJX0</accession>
<sequence length="171" mass="19801">MRNTMPFIDASLFLGMHHADRVIRTRSLDFFHGHFTIGARMNFEQIGICDSVIWRQPRETQDDYYPFMDVLHTDMTFVRQGYETRHLLTAYSDERLAHLRAEQKLLVAQVLAAEAKLYTHDPALRSLPCLAEHLGSFDEASAAGSFPTELENLYHRSKAFLLTGEEWFHVN</sequence>
<proteinExistence type="predicted"/>
<protein>
    <recommendedName>
        <fullName evidence="3">PIN domain-containing protein</fullName>
    </recommendedName>
</protein>
<gene>
    <name evidence="1" type="ORF">BGL_1c11000</name>
</gene>
<name>A0A0B6RJX0_BURPL</name>
<dbReference type="InterPro" id="IPR045685">
    <property type="entry name" value="DUF6190"/>
</dbReference>
<reference evidence="2" key="1">
    <citation type="submission" date="2011-03" db="EMBL/GenBank/DDBJ databases">
        <authorList>
            <person name="Voget S."/>
            <person name="Streit W.R."/>
            <person name="Jaeger K.E."/>
            <person name="Daniel R."/>
        </authorList>
    </citation>
    <scope>NUCLEOTIDE SEQUENCE [LARGE SCALE GENOMIC DNA]</scope>
    <source>
        <strain evidence="2">PG1</strain>
    </source>
</reference>
<dbReference type="Pfam" id="PF19689">
    <property type="entry name" value="DUF6190"/>
    <property type="match status" value="1"/>
</dbReference>
<evidence type="ECO:0000313" key="1">
    <source>
        <dbReference type="EMBL" id="AJK45622.1"/>
    </source>
</evidence>
<dbReference type="AlphaFoldDB" id="A0A0B6RJX0"/>
<dbReference type="KEGG" id="bgp:BGL_1c11000"/>
<organism evidence="1 2">
    <name type="scientific">Burkholderia plantarii</name>
    <dbReference type="NCBI Taxonomy" id="41899"/>
    <lineage>
        <taxon>Bacteria</taxon>
        <taxon>Pseudomonadati</taxon>
        <taxon>Pseudomonadota</taxon>
        <taxon>Betaproteobacteria</taxon>
        <taxon>Burkholderiales</taxon>
        <taxon>Burkholderiaceae</taxon>
        <taxon>Burkholderia</taxon>
    </lineage>
</organism>
<dbReference type="Proteomes" id="UP000031838">
    <property type="component" value="Chromosome 1"/>
</dbReference>
<evidence type="ECO:0008006" key="3">
    <source>
        <dbReference type="Google" id="ProtNLM"/>
    </source>
</evidence>
<reference evidence="1 2" key="2">
    <citation type="journal article" date="2016" name="Appl. Microbiol. Biotechnol.">
        <title>Mutations improving production and secretion of extracellular lipase by Burkholderia glumae PG1.</title>
        <authorList>
            <person name="Knapp A."/>
            <person name="Voget S."/>
            <person name="Gao R."/>
            <person name="Zaburannyi N."/>
            <person name="Krysciak D."/>
            <person name="Breuer M."/>
            <person name="Hauer B."/>
            <person name="Streit W.R."/>
            <person name="Muller R."/>
            <person name="Daniel R."/>
            <person name="Jaeger K.E."/>
        </authorList>
    </citation>
    <scope>NUCLEOTIDE SEQUENCE [LARGE SCALE GENOMIC DNA]</scope>
    <source>
        <strain evidence="1 2">PG1</strain>
    </source>
</reference>
<dbReference type="RefSeq" id="WP_226993604.1">
    <property type="nucleotide sequence ID" value="NZ_CP002580.1"/>
</dbReference>